<keyword evidence="5 6" id="KW-0472">Membrane</keyword>
<evidence type="ECO:0000256" key="6">
    <source>
        <dbReference type="SAM" id="Phobius"/>
    </source>
</evidence>
<proteinExistence type="predicted"/>
<dbReference type="Proteomes" id="UP000295064">
    <property type="component" value="Unassembled WGS sequence"/>
</dbReference>
<keyword evidence="2" id="KW-1003">Cell membrane</keyword>
<evidence type="ECO:0000256" key="1">
    <source>
        <dbReference type="ARBA" id="ARBA00004651"/>
    </source>
</evidence>
<dbReference type="PANTHER" id="PTHR47089">
    <property type="entry name" value="ABC TRANSPORTER, PERMEASE PROTEIN"/>
    <property type="match status" value="1"/>
</dbReference>
<dbReference type="GO" id="GO:0005886">
    <property type="term" value="C:plasma membrane"/>
    <property type="evidence" value="ECO:0007669"/>
    <property type="project" value="UniProtKB-SubCell"/>
</dbReference>
<dbReference type="AlphaFoldDB" id="A0A4R6LB81"/>
<reference evidence="7 8" key="1">
    <citation type="submission" date="2019-03" db="EMBL/GenBank/DDBJ databases">
        <title>Subsurface microbial communities from deep shales in Ohio and West Virginia, USA.</title>
        <authorList>
            <person name="Wrighton K."/>
        </authorList>
    </citation>
    <scope>NUCLEOTIDE SEQUENCE [LARGE SCALE GENOMIC DNA]</scope>
    <source>
        <strain evidence="7 8">MA284_T2</strain>
    </source>
</reference>
<dbReference type="GO" id="GO:0022857">
    <property type="term" value="F:transmembrane transporter activity"/>
    <property type="evidence" value="ECO:0007669"/>
    <property type="project" value="InterPro"/>
</dbReference>
<comment type="caution">
    <text evidence="7">The sequence shown here is derived from an EMBL/GenBank/DDBJ whole genome shotgun (WGS) entry which is preliminary data.</text>
</comment>
<feature type="transmembrane region" description="Helical" evidence="6">
    <location>
        <begin position="145"/>
        <end position="167"/>
    </location>
</feature>
<keyword evidence="3 6" id="KW-0812">Transmembrane</keyword>
<dbReference type="CDD" id="cd06580">
    <property type="entry name" value="TM_PBP1_transp_TpRbsC_like"/>
    <property type="match status" value="1"/>
</dbReference>
<feature type="transmembrane region" description="Helical" evidence="6">
    <location>
        <begin position="260"/>
        <end position="280"/>
    </location>
</feature>
<feature type="transmembrane region" description="Helical" evidence="6">
    <location>
        <begin position="92"/>
        <end position="108"/>
    </location>
</feature>
<protein>
    <submittedName>
        <fullName evidence="7">Nucleoside ABC transporter membrane protein</fullName>
    </submittedName>
</protein>
<evidence type="ECO:0000313" key="7">
    <source>
        <dbReference type="EMBL" id="TDO73031.1"/>
    </source>
</evidence>
<dbReference type="OrthoDB" id="45037at2"/>
<feature type="transmembrane region" description="Helical" evidence="6">
    <location>
        <begin position="212"/>
        <end position="230"/>
    </location>
</feature>
<dbReference type="InterPro" id="IPR001851">
    <property type="entry name" value="ABC_transp_permease"/>
</dbReference>
<sequence>MNKYSDKIKSVLTDLGLSLLSIIVALIVGTLFIYLTDKSPLDAYSALYIGAFGSFRAIVNTLWRSTPLILTGLAVALPFRAGLFNIGAEGQLLMGGFTAGIVGFYFTSLPTIIHLPFAIIAGMFVAGLWGGLPGVLKAKLDVHEVIATIMLNYIAMALTINYGINLFKETGRPATPRIMKSAAMFNFNNMNKYPFLKDLPLSDLFSQPAIRLHLNFFLAVIAAVILWYLLFKTTLGYELRAVGFNPDGAEYGGIKASKSIITVMFISGAVAGLAGVGEVLGTHFSFMQGMDAGYGFTGIAVALIGQTHPIGVILGGLLFGALAQGGLEMQFSGIPSEIVMLIQALVIFFVAALQVFKVYLAKRKAKGGVE</sequence>
<feature type="transmembrane region" description="Helical" evidence="6">
    <location>
        <begin position="338"/>
        <end position="360"/>
    </location>
</feature>
<comment type="subcellular location">
    <subcellularLocation>
        <location evidence="1">Cell membrane</location>
        <topology evidence="1">Multi-pass membrane protein</topology>
    </subcellularLocation>
</comment>
<feature type="transmembrane region" description="Helical" evidence="6">
    <location>
        <begin position="12"/>
        <end position="35"/>
    </location>
</feature>
<dbReference type="EMBL" id="SNWX01000041">
    <property type="protein sequence ID" value="TDO73031.1"/>
    <property type="molecule type" value="Genomic_DNA"/>
</dbReference>
<name>A0A4R6LB81_9FIRM</name>
<evidence type="ECO:0000256" key="4">
    <source>
        <dbReference type="ARBA" id="ARBA00022989"/>
    </source>
</evidence>
<organism evidence="7 8">
    <name type="scientific">Halanaerobium saccharolyticum</name>
    <dbReference type="NCBI Taxonomy" id="43595"/>
    <lineage>
        <taxon>Bacteria</taxon>
        <taxon>Bacillati</taxon>
        <taxon>Bacillota</taxon>
        <taxon>Clostridia</taxon>
        <taxon>Halanaerobiales</taxon>
        <taxon>Halanaerobiaceae</taxon>
        <taxon>Halanaerobium</taxon>
    </lineage>
</organism>
<evidence type="ECO:0000256" key="3">
    <source>
        <dbReference type="ARBA" id="ARBA00022692"/>
    </source>
</evidence>
<keyword evidence="4 6" id="KW-1133">Transmembrane helix</keyword>
<feature type="transmembrane region" description="Helical" evidence="6">
    <location>
        <begin position="292"/>
        <end position="318"/>
    </location>
</feature>
<evidence type="ECO:0000256" key="5">
    <source>
        <dbReference type="ARBA" id="ARBA00023136"/>
    </source>
</evidence>
<evidence type="ECO:0000256" key="2">
    <source>
        <dbReference type="ARBA" id="ARBA00022475"/>
    </source>
</evidence>
<dbReference type="Pfam" id="PF02653">
    <property type="entry name" value="BPD_transp_2"/>
    <property type="match status" value="1"/>
</dbReference>
<dbReference type="PANTHER" id="PTHR47089:SF1">
    <property type="entry name" value="GUANOSINE ABC TRANSPORTER PERMEASE PROTEIN NUPP"/>
    <property type="match status" value="1"/>
</dbReference>
<feature type="transmembrane region" description="Helical" evidence="6">
    <location>
        <begin position="115"/>
        <end position="133"/>
    </location>
</feature>
<evidence type="ECO:0000313" key="8">
    <source>
        <dbReference type="Proteomes" id="UP000295064"/>
    </source>
</evidence>
<accession>A0A4R6LB81</accession>
<gene>
    <name evidence="7" type="ORF">DFR79_14113</name>
</gene>
<dbReference type="RefSeq" id="WP_133516314.1">
    <property type="nucleotide sequence ID" value="NZ_SNWX01000041.1"/>
</dbReference>